<accession>A0AAD1TKN1</accession>
<dbReference type="FunFam" id="3.30.160.60:FF:002737">
    <property type="entry name" value="AGAP008430-PA"/>
    <property type="match status" value="1"/>
</dbReference>
<keyword evidence="4" id="KW-0479">Metal-binding</keyword>
<feature type="domain" description="C2H2-type" evidence="13">
    <location>
        <begin position="480"/>
        <end position="507"/>
    </location>
</feature>
<reference evidence="14" key="1">
    <citation type="submission" date="2022-03" db="EMBL/GenBank/DDBJ databases">
        <authorList>
            <person name="Alioto T."/>
            <person name="Alioto T."/>
            <person name="Gomez Garrido J."/>
        </authorList>
    </citation>
    <scope>NUCLEOTIDE SEQUENCE</scope>
</reference>
<evidence type="ECO:0000256" key="10">
    <source>
        <dbReference type="ARBA" id="ARBA00023163"/>
    </source>
</evidence>
<dbReference type="Gene3D" id="3.30.160.60">
    <property type="entry name" value="Classic Zinc Finger"/>
    <property type="match status" value="9"/>
</dbReference>
<dbReference type="InterPro" id="IPR013087">
    <property type="entry name" value="Znf_C2H2_type"/>
</dbReference>
<comment type="subcellular location">
    <subcellularLocation>
        <location evidence="2">Nucleus</location>
    </subcellularLocation>
</comment>
<dbReference type="EMBL" id="OW240924">
    <property type="protein sequence ID" value="CAH2328299.1"/>
    <property type="molecule type" value="Genomic_DNA"/>
</dbReference>
<dbReference type="PROSITE" id="PS00028">
    <property type="entry name" value="ZINC_FINGER_C2H2_1"/>
    <property type="match status" value="10"/>
</dbReference>
<dbReference type="Proteomes" id="UP001295444">
    <property type="component" value="Chromosome 13"/>
</dbReference>
<dbReference type="InterPro" id="IPR036236">
    <property type="entry name" value="Znf_C2H2_sf"/>
</dbReference>
<comment type="similarity">
    <text evidence="3">Belongs to the krueppel C2H2-type zinc-finger protein family.</text>
</comment>
<organism evidence="14 15">
    <name type="scientific">Pelobates cultripes</name>
    <name type="common">Western spadefoot toad</name>
    <dbReference type="NCBI Taxonomy" id="61616"/>
    <lineage>
        <taxon>Eukaryota</taxon>
        <taxon>Metazoa</taxon>
        <taxon>Chordata</taxon>
        <taxon>Craniata</taxon>
        <taxon>Vertebrata</taxon>
        <taxon>Euteleostomi</taxon>
        <taxon>Amphibia</taxon>
        <taxon>Batrachia</taxon>
        <taxon>Anura</taxon>
        <taxon>Pelobatoidea</taxon>
        <taxon>Pelobatidae</taxon>
        <taxon>Pelobates</taxon>
    </lineage>
</organism>
<comment type="function">
    <text evidence="1">May be involved in transcriptional regulation.</text>
</comment>
<dbReference type="FunFam" id="3.30.160.60:FF:000624">
    <property type="entry name" value="zinc finger protein 697"/>
    <property type="match status" value="2"/>
</dbReference>
<keyword evidence="11" id="KW-0539">Nucleus</keyword>
<feature type="domain" description="C2H2-type" evidence="13">
    <location>
        <begin position="47"/>
        <end position="70"/>
    </location>
</feature>
<feature type="domain" description="C2H2-type" evidence="13">
    <location>
        <begin position="635"/>
        <end position="662"/>
    </location>
</feature>
<evidence type="ECO:0000256" key="7">
    <source>
        <dbReference type="ARBA" id="ARBA00022833"/>
    </source>
</evidence>
<name>A0AAD1TKN1_PELCU</name>
<dbReference type="PANTHER" id="PTHR24399:SF70">
    <property type="entry name" value="C2H2-TYPE DOMAIN-CONTAINING PROTEIN"/>
    <property type="match status" value="1"/>
</dbReference>
<proteinExistence type="inferred from homology"/>
<evidence type="ECO:0000256" key="5">
    <source>
        <dbReference type="ARBA" id="ARBA00022737"/>
    </source>
</evidence>
<feature type="domain" description="C2H2-type" evidence="13">
    <location>
        <begin position="73"/>
        <end position="100"/>
    </location>
</feature>
<keyword evidence="5" id="KW-0677">Repeat</keyword>
<keyword evidence="6 12" id="KW-0863">Zinc-finger</keyword>
<evidence type="ECO:0000256" key="11">
    <source>
        <dbReference type="ARBA" id="ARBA00023242"/>
    </source>
</evidence>
<dbReference type="FunFam" id="3.30.160.60:FF:000100">
    <property type="entry name" value="Zinc finger 45-like"/>
    <property type="match status" value="2"/>
</dbReference>
<feature type="domain" description="C2H2-type" evidence="13">
    <location>
        <begin position="452"/>
        <end position="479"/>
    </location>
</feature>
<evidence type="ECO:0000256" key="1">
    <source>
        <dbReference type="ARBA" id="ARBA00003767"/>
    </source>
</evidence>
<dbReference type="Pfam" id="PF00096">
    <property type="entry name" value="zf-C2H2"/>
    <property type="match status" value="10"/>
</dbReference>
<feature type="domain" description="C2H2-type" evidence="13">
    <location>
        <begin position="268"/>
        <end position="303"/>
    </location>
</feature>
<evidence type="ECO:0000256" key="6">
    <source>
        <dbReference type="ARBA" id="ARBA00022771"/>
    </source>
</evidence>
<evidence type="ECO:0000259" key="13">
    <source>
        <dbReference type="PROSITE" id="PS50157"/>
    </source>
</evidence>
<evidence type="ECO:0000256" key="8">
    <source>
        <dbReference type="ARBA" id="ARBA00023015"/>
    </source>
</evidence>
<dbReference type="AlphaFoldDB" id="A0AAD1TKN1"/>
<evidence type="ECO:0000256" key="2">
    <source>
        <dbReference type="ARBA" id="ARBA00004123"/>
    </source>
</evidence>
<feature type="domain" description="C2H2-type" evidence="13">
    <location>
        <begin position="19"/>
        <end position="46"/>
    </location>
</feature>
<evidence type="ECO:0000256" key="12">
    <source>
        <dbReference type="PROSITE-ProRule" id="PRU00042"/>
    </source>
</evidence>
<evidence type="ECO:0000313" key="14">
    <source>
        <dbReference type="EMBL" id="CAH2328299.1"/>
    </source>
</evidence>
<dbReference type="SMART" id="SM00355">
    <property type="entry name" value="ZnF_C2H2"/>
    <property type="match status" value="12"/>
</dbReference>
<dbReference type="PANTHER" id="PTHR24399">
    <property type="entry name" value="ZINC FINGER AND BTB DOMAIN-CONTAINING"/>
    <property type="match status" value="1"/>
</dbReference>
<evidence type="ECO:0000256" key="3">
    <source>
        <dbReference type="ARBA" id="ARBA00006991"/>
    </source>
</evidence>
<feature type="domain" description="C2H2-type" evidence="13">
    <location>
        <begin position="208"/>
        <end position="235"/>
    </location>
</feature>
<keyword evidence="9" id="KW-0238">DNA-binding</keyword>
<protein>
    <submittedName>
        <fullName evidence="14">Zinc finger 770</fullName>
    </submittedName>
</protein>
<evidence type="ECO:0000256" key="4">
    <source>
        <dbReference type="ARBA" id="ARBA00022723"/>
    </source>
</evidence>
<feature type="domain" description="C2H2-type" evidence="13">
    <location>
        <begin position="180"/>
        <end position="207"/>
    </location>
</feature>
<keyword evidence="15" id="KW-1185">Reference proteome</keyword>
<dbReference type="GO" id="GO:0005654">
    <property type="term" value="C:nucleoplasm"/>
    <property type="evidence" value="ECO:0007669"/>
    <property type="project" value="TreeGrafter"/>
</dbReference>
<evidence type="ECO:0000256" key="9">
    <source>
        <dbReference type="ARBA" id="ARBA00023125"/>
    </source>
</evidence>
<keyword evidence="10" id="KW-0804">Transcription</keyword>
<gene>
    <name evidence="14" type="ORF">PECUL_23A001109</name>
</gene>
<feature type="domain" description="C2H2-type" evidence="13">
    <location>
        <begin position="152"/>
        <end position="179"/>
    </location>
</feature>
<dbReference type="GO" id="GO:0000978">
    <property type="term" value="F:RNA polymerase II cis-regulatory region sequence-specific DNA binding"/>
    <property type="evidence" value="ECO:0007669"/>
    <property type="project" value="TreeGrafter"/>
</dbReference>
<dbReference type="GO" id="GO:0001227">
    <property type="term" value="F:DNA-binding transcription repressor activity, RNA polymerase II-specific"/>
    <property type="evidence" value="ECO:0007669"/>
    <property type="project" value="TreeGrafter"/>
</dbReference>
<dbReference type="PROSITE" id="PS50157">
    <property type="entry name" value="ZINC_FINGER_C2H2_2"/>
    <property type="match status" value="11"/>
</dbReference>
<keyword evidence="7" id="KW-0862">Zinc</keyword>
<keyword evidence="8" id="KW-0805">Transcription regulation</keyword>
<sequence length="662" mass="76970">MFRNQQCRTPKRPPRKRPYTCDSCPKLFETPSKLARHYLTHTGQKPYQCQDCNKTFRQLVHLERHKVTHTLPFQCNVCHRHFKNVETFSRHQQTHKDQVKTAKKASALRLKKLRTVPAFCSGCQRFFATEEKRLHHECNFEHATDGWKLENQMCERCNKVFPSRSKLERHMLVHTGQKPFPCAQCGKSFRQKTHLQIHELTHVQEKPFQCSHCFKSFKTQGKLLKHEEVHTQQINFQSMLNIGKGSLTATSEVKEEPDEVYSVYVIPFQCPACDQCFETQQTLDRHTCFIREDGKAIHCHQKNVKREGYVRKRRRLRLMEIIKDTLPGHSQTIEGNLKTEQLERKDDLQTCDLECRDIDTSINIFKSHRKQKVKRLSQDMGKAQMFLESHFQGDLNQELGHHLQGFQGNPDAETTAGTFYVSNHDGPGDNNDTLHYFLQGAQGVLVQRPNVSKCDQCEKVFPSLSKLRRHYLIHTGQKPFACTECGNRFRQAAHLKRHQVTHIKKVTSHEAHGSSGGLYLQEEQMGYQPPLVYATSPVENLQGLDQITKCTIAEIKVEIEPTSEDIPRSPKIICRKPKTRLPRDRITNPRTECPMRTMGTWGSVKTYSCSVCTKTFLSPSKLERHYLMHAGQRPFECQDCGKTFRQDPHLKRHQLMHVRVKE</sequence>
<dbReference type="GO" id="GO:0008270">
    <property type="term" value="F:zinc ion binding"/>
    <property type="evidence" value="ECO:0007669"/>
    <property type="project" value="UniProtKB-KW"/>
</dbReference>
<feature type="domain" description="C2H2-type" evidence="13">
    <location>
        <begin position="607"/>
        <end position="634"/>
    </location>
</feature>
<dbReference type="SUPFAM" id="SSF57667">
    <property type="entry name" value="beta-beta-alpha zinc fingers"/>
    <property type="match status" value="5"/>
</dbReference>
<evidence type="ECO:0000313" key="15">
    <source>
        <dbReference type="Proteomes" id="UP001295444"/>
    </source>
</evidence>